<evidence type="ECO:0000313" key="3">
    <source>
        <dbReference type="Proteomes" id="UP001600888"/>
    </source>
</evidence>
<accession>A0ABR4EJ04</accession>
<dbReference type="Proteomes" id="UP001600888">
    <property type="component" value="Unassembled WGS sequence"/>
</dbReference>
<name>A0ABR4EJ04_9PEZI</name>
<organism evidence="2 3">
    <name type="scientific">Diaporthe vaccinii</name>
    <dbReference type="NCBI Taxonomy" id="105482"/>
    <lineage>
        <taxon>Eukaryota</taxon>
        <taxon>Fungi</taxon>
        <taxon>Dikarya</taxon>
        <taxon>Ascomycota</taxon>
        <taxon>Pezizomycotina</taxon>
        <taxon>Sordariomycetes</taxon>
        <taxon>Sordariomycetidae</taxon>
        <taxon>Diaporthales</taxon>
        <taxon>Diaporthaceae</taxon>
        <taxon>Diaporthe</taxon>
        <taxon>Diaporthe eres species complex</taxon>
    </lineage>
</organism>
<gene>
    <name evidence="2" type="ORF">FJTKL_10953</name>
</gene>
<protein>
    <submittedName>
        <fullName evidence="2">Uncharacterized protein</fullName>
    </submittedName>
</protein>
<sequence>MVRQGLIGPHFYLPNEVAWSNLMHLQERYLQGWVTVYTNRHAWESILRVYLPDRNVVSRLQLQLQPGQTPQGAAYSVDAHPSDQGERDHGAGAGATVERIIMDLPACSVYRRDILYVKCSPPSDSDAQSQWSSAMKAAVARLGQRHATRALYFILGVGMEWLPFYWDPHSPAPVGKALRMAAGRGEGEGKGASGWYEVSPEVRRHLALMLGMLTERVSFVRIGPSLRTVSLLRRRGRLARCLGWLFRRTWTFWRSLSGWWRDMLMPGRMTRILSDGGRVQIQVNMPMLLVMQVYNLERSGCAMRVPCRSDNTGRRHIPP</sequence>
<evidence type="ECO:0000313" key="2">
    <source>
        <dbReference type="EMBL" id="KAL2282340.1"/>
    </source>
</evidence>
<comment type="caution">
    <text evidence="2">The sequence shown here is derived from an EMBL/GenBank/DDBJ whole genome shotgun (WGS) entry which is preliminary data.</text>
</comment>
<proteinExistence type="predicted"/>
<feature type="region of interest" description="Disordered" evidence="1">
    <location>
        <begin position="67"/>
        <end position="91"/>
    </location>
</feature>
<keyword evidence="3" id="KW-1185">Reference proteome</keyword>
<reference evidence="2 3" key="1">
    <citation type="submission" date="2024-03" db="EMBL/GenBank/DDBJ databases">
        <title>A high-quality draft genome sequence of Diaporthe vaccinii, a causative agent of upright dieback and viscid rot disease in cranberry plants.</title>
        <authorList>
            <person name="Sarrasin M."/>
            <person name="Lang B.F."/>
            <person name="Burger G."/>
        </authorList>
    </citation>
    <scope>NUCLEOTIDE SEQUENCE [LARGE SCALE GENOMIC DNA]</scope>
    <source>
        <strain evidence="2 3">IS7</strain>
    </source>
</reference>
<feature type="compositionally biased region" description="Basic and acidic residues" evidence="1">
    <location>
        <begin position="80"/>
        <end position="90"/>
    </location>
</feature>
<evidence type="ECO:0000256" key="1">
    <source>
        <dbReference type="SAM" id="MobiDB-lite"/>
    </source>
</evidence>
<dbReference type="EMBL" id="JBAWTH010000050">
    <property type="protein sequence ID" value="KAL2282340.1"/>
    <property type="molecule type" value="Genomic_DNA"/>
</dbReference>